<dbReference type="AlphaFoldDB" id="A0AA86QAL1"/>
<evidence type="ECO:0000313" key="4">
    <source>
        <dbReference type="EMBL" id="CAL6104168.1"/>
    </source>
</evidence>
<reference evidence="4 5" key="2">
    <citation type="submission" date="2024-07" db="EMBL/GenBank/DDBJ databases">
        <authorList>
            <person name="Akdeniz Z."/>
        </authorList>
    </citation>
    <scope>NUCLEOTIDE SEQUENCE [LARGE SCALE GENOMIC DNA]</scope>
</reference>
<keyword evidence="5" id="KW-1185">Reference proteome</keyword>
<name>A0AA86QAL1_9EUKA</name>
<feature type="compositionally biased region" description="Polar residues" evidence="2">
    <location>
        <begin position="48"/>
        <end position="66"/>
    </location>
</feature>
<feature type="region of interest" description="Disordered" evidence="2">
    <location>
        <begin position="48"/>
        <end position="72"/>
    </location>
</feature>
<dbReference type="Proteomes" id="UP001642409">
    <property type="component" value="Unassembled WGS sequence"/>
</dbReference>
<evidence type="ECO:0000313" key="3">
    <source>
        <dbReference type="EMBL" id="CAI9952507.1"/>
    </source>
</evidence>
<gene>
    <name evidence="3" type="ORF">HINF_LOCUS40152</name>
    <name evidence="4" type="ORF">HINF_LOCUS72652</name>
</gene>
<dbReference type="EMBL" id="CATOUU010000833">
    <property type="protein sequence ID" value="CAI9952507.1"/>
    <property type="molecule type" value="Genomic_DNA"/>
</dbReference>
<keyword evidence="1" id="KW-0175">Coiled coil</keyword>
<proteinExistence type="predicted"/>
<sequence>MEQSNPPTENITEIANQIQDLENQQQIKHSSSIMNTNININNLSLDKQQNDNISNSSNGSFSQPKLTSREKPLDQQVKLLQQQNRSLQDKIEQSQRQNMINQSELKECQSKLSLREDELRITKEECQELNAIIQAKISSQSEAINQQLSKKLLKAEQKVEQMQNELQQNNFMISSVQLDYRTVVVKNQQLIKEVALYEEKIQKQILQLNNSQLRLESKEKEKQHLQNTVLLMQTEAANRISDMNEKLSLKEFALQDVSNQLLQCQQQLKNAKENEKNLNQQVQRELLFNQDETKKALNAQNHEFSAQLNQHIRQIEELNKEITTLTKGQIAHNDEIRFLKVEVAQKQQKIDKLIETEQKGINEVKHECQDKIKKLNKQIQVLEQQQSALQSHQSATLLVMQRENEILTLKATIQNMEKQNEIKQQQITQFISNRTKMEAEIKSLNEKIQLLKGNSEDDPIVVIQQLNNKVDGLNKQINNLVVKQRQTEDQLQMCNKNLLEKDFLLKKIKEQKGIVKDEIAETKQVMQKEGIIKNLKQKQEELEIQVAFLTRSCSSVTNKTPKNRPKAPCYGYVSDF</sequence>
<protein>
    <submittedName>
        <fullName evidence="4">Hypothetical_protein</fullName>
    </submittedName>
</protein>
<evidence type="ECO:0000256" key="1">
    <source>
        <dbReference type="SAM" id="Coils"/>
    </source>
</evidence>
<evidence type="ECO:0000256" key="2">
    <source>
        <dbReference type="SAM" id="MobiDB-lite"/>
    </source>
</evidence>
<dbReference type="EMBL" id="CAXDID020000580">
    <property type="protein sequence ID" value="CAL6104168.1"/>
    <property type="molecule type" value="Genomic_DNA"/>
</dbReference>
<accession>A0AA86QAL1</accession>
<feature type="coiled-coil region" evidence="1">
    <location>
        <begin position="525"/>
        <end position="552"/>
    </location>
</feature>
<organism evidence="3">
    <name type="scientific">Hexamita inflata</name>
    <dbReference type="NCBI Taxonomy" id="28002"/>
    <lineage>
        <taxon>Eukaryota</taxon>
        <taxon>Metamonada</taxon>
        <taxon>Diplomonadida</taxon>
        <taxon>Hexamitidae</taxon>
        <taxon>Hexamitinae</taxon>
        <taxon>Hexamita</taxon>
    </lineage>
</organism>
<feature type="coiled-coil region" evidence="1">
    <location>
        <begin position="145"/>
        <end position="490"/>
    </location>
</feature>
<reference evidence="3" key="1">
    <citation type="submission" date="2023-06" db="EMBL/GenBank/DDBJ databases">
        <authorList>
            <person name="Kurt Z."/>
        </authorList>
    </citation>
    <scope>NUCLEOTIDE SEQUENCE</scope>
</reference>
<evidence type="ECO:0000313" key="5">
    <source>
        <dbReference type="Proteomes" id="UP001642409"/>
    </source>
</evidence>
<comment type="caution">
    <text evidence="3">The sequence shown here is derived from an EMBL/GenBank/DDBJ whole genome shotgun (WGS) entry which is preliminary data.</text>
</comment>